<proteinExistence type="predicted"/>
<dbReference type="Proteomes" id="UP001433071">
    <property type="component" value="Unassembled WGS sequence"/>
</dbReference>
<evidence type="ECO:0000313" key="2">
    <source>
        <dbReference type="EMBL" id="MER9405343.1"/>
    </source>
</evidence>
<dbReference type="PANTHER" id="PTHR22576:SF37">
    <property type="entry name" value="MUCOSA-ASSOCIATED LYMPHOID TISSUE LYMPHOMA TRANSLOCATION PROTEIN 1"/>
    <property type="match status" value="1"/>
</dbReference>
<dbReference type="InterPro" id="IPR001309">
    <property type="entry name" value="Pept_C14_p20"/>
</dbReference>
<dbReference type="Gene3D" id="3.40.50.1460">
    <property type="match status" value="1"/>
</dbReference>
<protein>
    <submittedName>
        <fullName evidence="2">Caspase family protein</fullName>
    </submittedName>
</protein>
<name>A0ABV1Z034_9HYPH</name>
<gene>
    <name evidence="2" type="ORF">NKI36_14980</name>
</gene>
<sequence>MIQQRAALVIGNANYTGQNTKKLRNPVNDATAIARKLKKYGFGLTSVSDGSFVQMRTALSTFQGTIQPGGVALVFFAGHGIQIDGENFLFACDTDAGGENQAKYSSLSLNQVIDVLDRSKADTKIIILDACRENPFEAAWHRSGANRGLASVFAPRGTIIAYATSPGHIAADGLSSNGVYTGALLQHIDVPDTPIETVFKRVRNTVAADTNGKQITWEHTSLAGDFYFNTSAMSFVTTYASSSLADSLFVLDPGKTSHQIIRGLKSVDWYTQNPAMDRLTPTFANTVKDETLFVLGRNIYQAAHGGARSAEAYIRNFLGKTSGMKPEKIRPLLDGILYEIFFDSRGELREAIKGNMFSDAFELEKFPQFKDSFEFIAETLIGAHGDFYRVPGKGHMLSASVVTKAEKRGRLVTGVFVDTVNVFSLSDPEYAVEEGEPTPARSVSQDAFEEELAKELIVPKGLLQVRYTPALQPIDPIRYPYGWGVSKK</sequence>
<dbReference type="PROSITE" id="PS50208">
    <property type="entry name" value="CASPASE_P20"/>
    <property type="match status" value="1"/>
</dbReference>
<reference evidence="2 3" key="1">
    <citation type="journal article" date="2024" name="Proc. Natl. Acad. Sci. U.S.A.">
        <title>The evolutionary genomics of adaptation to stress in wild rhizobium bacteria.</title>
        <authorList>
            <person name="Kehlet-Delgado H."/>
            <person name="Montoya A.P."/>
            <person name="Jensen K.T."/>
            <person name="Wendlandt C.E."/>
            <person name="Dexheimer C."/>
            <person name="Roberts M."/>
            <person name="Torres Martinez L."/>
            <person name="Friesen M.L."/>
            <person name="Griffitts J.S."/>
            <person name="Porter S.S."/>
        </authorList>
    </citation>
    <scope>NUCLEOTIDE SEQUENCE [LARGE SCALE GENOMIC DNA]</scope>
    <source>
        <strain evidence="2 3">M0641</strain>
    </source>
</reference>
<accession>A0ABV1Z034</accession>
<keyword evidence="3" id="KW-1185">Reference proteome</keyword>
<dbReference type="SUPFAM" id="SSF52129">
    <property type="entry name" value="Caspase-like"/>
    <property type="match status" value="1"/>
</dbReference>
<organism evidence="2 3">
    <name type="scientific">Mesorhizobium caraganae</name>
    <dbReference type="NCBI Taxonomy" id="483206"/>
    <lineage>
        <taxon>Bacteria</taxon>
        <taxon>Pseudomonadati</taxon>
        <taxon>Pseudomonadota</taxon>
        <taxon>Alphaproteobacteria</taxon>
        <taxon>Hyphomicrobiales</taxon>
        <taxon>Phyllobacteriaceae</taxon>
        <taxon>Mesorhizobium</taxon>
    </lineage>
</organism>
<dbReference type="EMBL" id="JAMYQB010000011">
    <property type="protein sequence ID" value="MER9405343.1"/>
    <property type="molecule type" value="Genomic_DNA"/>
</dbReference>
<evidence type="ECO:0000313" key="3">
    <source>
        <dbReference type="Proteomes" id="UP001433071"/>
    </source>
</evidence>
<evidence type="ECO:0000259" key="1">
    <source>
        <dbReference type="PROSITE" id="PS50208"/>
    </source>
</evidence>
<dbReference type="Pfam" id="PF00656">
    <property type="entry name" value="Peptidase_C14"/>
    <property type="match status" value="1"/>
</dbReference>
<feature type="domain" description="Caspase family p20" evidence="1">
    <location>
        <begin position="3"/>
        <end position="135"/>
    </location>
</feature>
<dbReference type="InterPro" id="IPR011600">
    <property type="entry name" value="Pept_C14_caspase"/>
</dbReference>
<dbReference type="InterPro" id="IPR029030">
    <property type="entry name" value="Caspase-like_dom_sf"/>
</dbReference>
<dbReference type="InterPro" id="IPR052039">
    <property type="entry name" value="Caspase-related_regulators"/>
</dbReference>
<dbReference type="PANTHER" id="PTHR22576">
    <property type="entry name" value="MUCOSA ASSOCIATED LYMPHOID TISSUE LYMPHOMA TRANSLOCATION PROTEIN 1/PARACASPASE"/>
    <property type="match status" value="1"/>
</dbReference>
<comment type="caution">
    <text evidence="2">The sequence shown here is derived from an EMBL/GenBank/DDBJ whole genome shotgun (WGS) entry which is preliminary data.</text>
</comment>
<dbReference type="RefSeq" id="WP_031204498.1">
    <property type="nucleotide sequence ID" value="NZ_JAMYQB010000011.1"/>
</dbReference>